<feature type="compositionally biased region" description="Basic and acidic residues" evidence="1">
    <location>
        <begin position="97"/>
        <end position="109"/>
    </location>
</feature>
<dbReference type="VEuPathDB" id="FungiDB:GMDG_00567"/>
<organism evidence="2">
    <name type="scientific">Pseudogymnoascus destructans</name>
    <dbReference type="NCBI Taxonomy" id="655981"/>
    <lineage>
        <taxon>Eukaryota</taxon>
        <taxon>Fungi</taxon>
        <taxon>Dikarya</taxon>
        <taxon>Ascomycota</taxon>
        <taxon>Pezizomycotina</taxon>
        <taxon>Leotiomycetes</taxon>
        <taxon>Thelebolales</taxon>
        <taxon>Thelebolaceae</taxon>
        <taxon>Pseudogymnoascus</taxon>
    </lineage>
</organism>
<feature type="compositionally biased region" description="Polar residues" evidence="1">
    <location>
        <begin position="149"/>
        <end position="159"/>
    </location>
</feature>
<feature type="region of interest" description="Disordered" evidence="1">
    <location>
        <begin position="47"/>
        <end position="85"/>
    </location>
</feature>
<sequence>MGVTAVKSVVRWLRNENTTRYFEKHPVARDAIVTAVREVTHSTALATPISTPYNPRTSIDQPLTSLSSPSIAYEESDPGDQTSTLLLPLDNAQTERVDLNGSTDPRKLSLEASDQTSPAAQQELDNGSQPQCCSSIKQGDTLDSEHGTSDSQHSASLGASTPAEHNDVSDNDAHPNGLPSTQTPTSLVQYRSNTARRKSRKRKHNSEDYNTTDAELGDKSLEGSKQITSQPVPIRDEQFGQHPEMLEGVQDTQPSIAVTRATPASTPYNTDIPGEPAPARDVEDSSGDSQHAANLDDLLPSSDGDDRQDGWSSGDSQPSANLDDWISSSDGDDCQDGWSSGDSQHAANLDDLLPSSKADCRGLQPLDGTEVYLGSRSPQLSETYELQSAPDRKYETHGQRPDTSDAGQDLVSRHSSEPPSATELPEEESNRSTKIPADLRAKLRMIGDESTLAALMDYVNYTANPPSSADYCADTLEDYQGPDTTSDQRFRVLRNRIVRDEAGEEITKYLRVSFRISKRFALAELSIRYAEAKDARSAVPKKRRKLEFPGLSPRGRFTDSLSPELGDIEGEEERNKARETAKGKFSYWITQGDPLAELAKQFGSLVLAILPENLTVTDLHNLNRHRIQDVVDYVDFIRPGLKEKVINQTGVLLQRVDSSRPAQRQLLDCYDGTRRLANYMLRRNKKAGQLQDRKEGGRMRPALWQPSSAGIEDGNSPNFAADCNEYSLPSTPLGNSDEQSTRYMTDHCYSQDGDWCEQSYVSDEPEFLDSPKGDLHQSDPGEENSFDMNLYFNFSPENTPSIPSPSSGQYHGQDWLAHLANMPREATPLPSLNNSTNHSPLASELHIKQPAVNIWQDGGMLDSAKIWNAHGQENRTVNPRDILQTPARYLEYHQ</sequence>
<feature type="compositionally biased region" description="Polar residues" evidence="1">
    <location>
        <begin position="727"/>
        <end position="739"/>
    </location>
</feature>
<feature type="compositionally biased region" description="Polar residues" evidence="1">
    <location>
        <begin position="310"/>
        <end position="320"/>
    </location>
</feature>
<proteinExistence type="predicted"/>
<feature type="compositionally biased region" description="Basic and acidic residues" evidence="1">
    <location>
        <begin position="164"/>
        <end position="173"/>
    </location>
</feature>
<reference evidence="2" key="1">
    <citation type="submission" date="2016-03" db="EMBL/GenBank/DDBJ databases">
        <title>Updated assembly of Pseudogymnoascus destructans, the fungus causing white-nose syndrome of bats.</title>
        <authorList>
            <person name="Palmer J.M."/>
            <person name="Drees K.P."/>
            <person name="Foster J.T."/>
            <person name="Lindner D.L."/>
        </authorList>
    </citation>
    <scope>NUCLEOTIDE SEQUENCE [LARGE SCALE GENOMIC DNA]</scope>
    <source>
        <strain evidence="2">20631-21</strain>
    </source>
</reference>
<feature type="region of interest" description="Disordered" evidence="1">
    <location>
        <begin position="555"/>
        <end position="575"/>
    </location>
</feature>
<protein>
    <submittedName>
        <fullName evidence="2">Uncharacterized protein</fullName>
    </submittedName>
</protein>
<name>A0A177AKS8_9PEZI</name>
<feature type="region of interest" description="Disordered" evidence="1">
    <location>
        <begin position="261"/>
        <end position="349"/>
    </location>
</feature>
<feature type="region of interest" description="Disordered" evidence="1">
    <location>
        <begin position="97"/>
        <end position="233"/>
    </location>
</feature>
<gene>
    <name evidence="2" type="ORF">VC83_01207</name>
</gene>
<dbReference type="OrthoDB" id="3437694at2759"/>
<dbReference type="AlphaFoldDB" id="A0A177AKS8"/>
<feature type="compositionally biased region" description="Basic and acidic residues" evidence="1">
    <location>
        <begin position="390"/>
        <end position="403"/>
    </location>
</feature>
<feature type="compositionally biased region" description="Polar residues" evidence="1">
    <location>
        <begin position="337"/>
        <end position="346"/>
    </location>
</feature>
<feature type="compositionally biased region" description="Basic residues" evidence="1">
    <location>
        <begin position="194"/>
        <end position="204"/>
    </location>
</feature>
<dbReference type="EMBL" id="KV441387">
    <property type="protein sequence ID" value="OAF62635.1"/>
    <property type="molecule type" value="Genomic_DNA"/>
</dbReference>
<feature type="compositionally biased region" description="Polar residues" evidence="1">
    <location>
        <begin position="376"/>
        <end position="386"/>
    </location>
</feature>
<dbReference type="Proteomes" id="UP000077154">
    <property type="component" value="Unassembled WGS sequence"/>
</dbReference>
<feature type="compositionally biased region" description="Basic and acidic residues" evidence="1">
    <location>
        <begin position="769"/>
        <end position="779"/>
    </location>
</feature>
<feature type="compositionally biased region" description="Polar residues" evidence="1">
    <location>
        <begin position="112"/>
        <end position="138"/>
    </location>
</feature>
<evidence type="ECO:0000313" key="2">
    <source>
        <dbReference type="EMBL" id="OAF62635.1"/>
    </source>
</evidence>
<feature type="compositionally biased region" description="Polar residues" evidence="1">
    <location>
        <begin position="47"/>
        <end position="70"/>
    </location>
</feature>
<dbReference type="GeneID" id="36284298"/>
<feature type="region of interest" description="Disordered" evidence="1">
    <location>
        <begin position="369"/>
        <end position="435"/>
    </location>
</feature>
<accession>A0A177AKS8</accession>
<feature type="compositionally biased region" description="Polar residues" evidence="1">
    <location>
        <begin position="178"/>
        <end position="193"/>
    </location>
</feature>
<dbReference type="RefSeq" id="XP_024327907.1">
    <property type="nucleotide sequence ID" value="XM_024464891.1"/>
</dbReference>
<feature type="region of interest" description="Disordered" evidence="1">
    <location>
        <begin position="764"/>
        <end position="784"/>
    </location>
</feature>
<evidence type="ECO:0000256" key="1">
    <source>
        <dbReference type="SAM" id="MobiDB-lite"/>
    </source>
</evidence>
<feature type="region of interest" description="Disordered" evidence="1">
    <location>
        <begin position="705"/>
        <end position="739"/>
    </location>
</feature>